<evidence type="ECO:0000313" key="3">
    <source>
        <dbReference type="Proteomes" id="UP001187192"/>
    </source>
</evidence>
<accession>A0AA88IWJ5</accession>
<comment type="caution">
    <text evidence="2">The sequence shown here is derived from an EMBL/GenBank/DDBJ whole genome shotgun (WGS) entry which is preliminary data.</text>
</comment>
<protein>
    <recommendedName>
        <fullName evidence="1">Peptidase C1A papain C-terminal domain-containing protein</fullName>
    </recommendedName>
</protein>
<name>A0AA88IWJ5_FICCA</name>
<proteinExistence type="predicted"/>
<dbReference type="GO" id="GO:0008234">
    <property type="term" value="F:cysteine-type peptidase activity"/>
    <property type="evidence" value="ECO:0007669"/>
    <property type="project" value="InterPro"/>
</dbReference>
<keyword evidence="3" id="KW-1185">Reference proteome</keyword>
<dbReference type="GO" id="GO:0006508">
    <property type="term" value="P:proteolysis"/>
    <property type="evidence" value="ECO:0007669"/>
    <property type="project" value="InterPro"/>
</dbReference>
<dbReference type="Proteomes" id="UP001187192">
    <property type="component" value="Unassembled WGS sequence"/>
</dbReference>
<dbReference type="InterPro" id="IPR038765">
    <property type="entry name" value="Papain-like_cys_pep_sf"/>
</dbReference>
<evidence type="ECO:0000259" key="1">
    <source>
        <dbReference type="Pfam" id="PF00112"/>
    </source>
</evidence>
<dbReference type="Gene3D" id="3.90.70.10">
    <property type="entry name" value="Cysteine proteinases"/>
    <property type="match status" value="1"/>
</dbReference>
<dbReference type="AlphaFoldDB" id="A0AA88IWJ5"/>
<organism evidence="2 3">
    <name type="scientific">Ficus carica</name>
    <name type="common">Common fig</name>
    <dbReference type="NCBI Taxonomy" id="3494"/>
    <lineage>
        <taxon>Eukaryota</taxon>
        <taxon>Viridiplantae</taxon>
        <taxon>Streptophyta</taxon>
        <taxon>Embryophyta</taxon>
        <taxon>Tracheophyta</taxon>
        <taxon>Spermatophyta</taxon>
        <taxon>Magnoliopsida</taxon>
        <taxon>eudicotyledons</taxon>
        <taxon>Gunneridae</taxon>
        <taxon>Pentapetalae</taxon>
        <taxon>rosids</taxon>
        <taxon>fabids</taxon>
        <taxon>Rosales</taxon>
        <taxon>Moraceae</taxon>
        <taxon>Ficeae</taxon>
        <taxon>Ficus</taxon>
    </lineage>
</organism>
<dbReference type="SUPFAM" id="SSF54001">
    <property type="entry name" value="Cysteine proteinases"/>
    <property type="match status" value="1"/>
</dbReference>
<dbReference type="Pfam" id="PF00112">
    <property type="entry name" value="Peptidase_C1"/>
    <property type="match status" value="1"/>
</dbReference>
<dbReference type="InterPro" id="IPR000668">
    <property type="entry name" value="Peptidase_C1A_C"/>
</dbReference>
<reference evidence="2" key="1">
    <citation type="submission" date="2023-07" db="EMBL/GenBank/DDBJ databases">
        <title>draft genome sequence of fig (Ficus carica).</title>
        <authorList>
            <person name="Takahashi T."/>
            <person name="Nishimura K."/>
        </authorList>
    </citation>
    <scope>NUCLEOTIDE SEQUENCE</scope>
</reference>
<sequence length="192" mass="22200">MEEFPLLPFLSPVRDQSDSRKLQHGVSLNLELVKNPGDHGEHMPTHPLLVLTYIMRHGLTLADEQVPHDQSIQPVPQLAARRDPIVRCRIYPLRWYDLVYDEEDIIDCMLEFHPLDIYHPPASRTNARIMHVMTLVGHGVDEFGSPYWIVKNIYGPNWGHSGFARIERSADNSIVAIDLMLRNVEDMFRFIP</sequence>
<evidence type="ECO:0000313" key="2">
    <source>
        <dbReference type="EMBL" id="GMN57079.1"/>
    </source>
</evidence>
<gene>
    <name evidence="2" type="ORF">TIFTF001_026189</name>
</gene>
<dbReference type="EMBL" id="BTGU01000068">
    <property type="protein sequence ID" value="GMN57079.1"/>
    <property type="molecule type" value="Genomic_DNA"/>
</dbReference>
<feature type="domain" description="Peptidase C1A papain C-terminal" evidence="1">
    <location>
        <begin position="117"/>
        <end position="172"/>
    </location>
</feature>